<feature type="transmembrane region" description="Helical" evidence="5">
    <location>
        <begin position="164"/>
        <end position="185"/>
    </location>
</feature>
<evidence type="ECO:0000256" key="3">
    <source>
        <dbReference type="ARBA" id="ARBA00022833"/>
    </source>
</evidence>
<keyword evidence="5" id="KW-1133">Transmembrane helix</keyword>
<dbReference type="InterPro" id="IPR029069">
    <property type="entry name" value="HotDog_dom_sf"/>
</dbReference>
<dbReference type="EMBL" id="JAPEUX010000003">
    <property type="protein sequence ID" value="KAJ4356321.1"/>
    <property type="molecule type" value="Genomic_DNA"/>
</dbReference>
<dbReference type="PROSITE" id="PS51891">
    <property type="entry name" value="CENP_V_GFA"/>
    <property type="match status" value="1"/>
</dbReference>
<comment type="similarity">
    <text evidence="1">Belongs to the Gfa family.</text>
</comment>
<dbReference type="Gene3D" id="3.10.129.10">
    <property type="entry name" value="Hotdog Thioesterase"/>
    <property type="match status" value="1"/>
</dbReference>
<keyword evidence="3" id="KW-0862">Zinc</keyword>
<dbReference type="SUPFAM" id="SSF51316">
    <property type="entry name" value="Mss4-like"/>
    <property type="match status" value="1"/>
</dbReference>
<evidence type="ECO:0000259" key="6">
    <source>
        <dbReference type="PROSITE" id="PS51891"/>
    </source>
</evidence>
<dbReference type="OrthoDB" id="506431at2759"/>
<dbReference type="PANTHER" id="PTHR47260">
    <property type="entry name" value="UPF0644 PROTEIN PB2B4.06"/>
    <property type="match status" value="1"/>
</dbReference>
<evidence type="ECO:0000313" key="8">
    <source>
        <dbReference type="Proteomes" id="UP001140513"/>
    </source>
</evidence>
<evidence type="ECO:0000256" key="4">
    <source>
        <dbReference type="SAM" id="MobiDB-lite"/>
    </source>
</evidence>
<dbReference type="Proteomes" id="UP001140513">
    <property type="component" value="Unassembled WGS sequence"/>
</dbReference>
<dbReference type="SUPFAM" id="SSF54637">
    <property type="entry name" value="Thioesterase/thiol ester dehydrase-isomerase"/>
    <property type="match status" value="1"/>
</dbReference>
<dbReference type="Gene3D" id="2.170.150.70">
    <property type="match status" value="1"/>
</dbReference>
<evidence type="ECO:0000256" key="2">
    <source>
        <dbReference type="ARBA" id="ARBA00022723"/>
    </source>
</evidence>
<feature type="compositionally biased region" description="Low complexity" evidence="4">
    <location>
        <begin position="360"/>
        <end position="373"/>
    </location>
</feature>
<dbReference type="InterPro" id="IPR011057">
    <property type="entry name" value="Mss4-like_sf"/>
</dbReference>
<dbReference type="Pfam" id="PF04828">
    <property type="entry name" value="GFA"/>
    <property type="match status" value="1"/>
</dbReference>
<feature type="domain" description="CENP-V/GFA" evidence="6">
    <location>
        <begin position="20"/>
        <end position="133"/>
    </location>
</feature>
<reference evidence="7" key="1">
    <citation type="submission" date="2022-10" db="EMBL/GenBank/DDBJ databases">
        <title>Tapping the CABI collections for fungal endophytes: first genome assemblies for Collariella, Neodidymelliopsis, Ascochyta clinopodiicola, Didymella pomorum, Didymosphaeria variabile, Neocosmospora piperis and Neocucurbitaria cava.</title>
        <authorList>
            <person name="Hill R."/>
        </authorList>
    </citation>
    <scope>NUCLEOTIDE SEQUENCE</scope>
    <source>
        <strain evidence="7">IMI 356815</strain>
    </source>
</reference>
<gene>
    <name evidence="7" type="ORF">N0V89_004353</name>
</gene>
<organism evidence="7 8">
    <name type="scientific">Didymosphaeria variabile</name>
    <dbReference type="NCBI Taxonomy" id="1932322"/>
    <lineage>
        <taxon>Eukaryota</taxon>
        <taxon>Fungi</taxon>
        <taxon>Dikarya</taxon>
        <taxon>Ascomycota</taxon>
        <taxon>Pezizomycotina</taxon>
        <taxon>Dothideomycetes</taxon>
        <taxon>Pleosporomycetidae</taxon>
        <taxon>Pleosporales</taxon>
        <taxon>Massarineae</taxon>
        <taxon>Didymosphaeriaceae</taxon>
        <taxon>Didymosphaeria</taxon>
    </lineage>
</organism>
<proteinExistence type="inferred from homology"/>
<dbReference type="InterPro" id="IPR006913">
    <property type="entry name" value="CENP-V/GFA"/>
</dbReference>
<dbReference type="InterPro" id="IPR052061">
    <property type="entry name" value="PTE-AB_protein"/>
</dbReference>
<sequence>MSAADLLDLAPFDASNAGTYNALCHCGIVQYTVTLSPPLEQQKIVECNCSICTRNGYLLVYPHREHFRITNGQEALKTYTFGPKMNLHQFCGRCGSAVFFDPQLPKRGQDIDIMGIRMFKGIKVKDLQTIPVDGCPKRYASSQPTTAPSSSAPAIKPRRSRLFYAWYGLVLFGGVSAGLTIRNFVSPSLPVPGSREDEFTLAALNKDIEDLDVVKFMRSRIEPVDESFQAKEQDGWVELDVKTHITESKDNEGKQTRTITGHALAGSKGLGVQRAFWNSETKELVAVVWIGTALSGWPMMAHGGAIATIFEDCMSRMVAGPDVSIDSVAQPISMSVTYAKPTYSTNFYILRANYSRPNLPQAAPPQDTDPQPAKSWLPSWKDLTKKEQPKEAKKTVEIIGTLESTEGELCVRVKGTFPVSG</sequence>
<keyword evidence="2" id="KW-0479">Metal-binding</keyword>
<evidence type="ECO:0000256" key="1">
    <source>
        <dbReference type="ARBA" id="ARBA00005495"/>
    </source>
</evidence>
<comment type="caution">
    <text evidence="7">The sequence shown here is derived from an EMBL/GenBank/DDBJ whole genome shotgun (WGS) entry which is preliminary data.</text>
</comment>
<evidence type="ECO:0000256" key="5">
    <source>
        <dbReference type="SAM" id="Phobius"/>
    </source>
</evidence>
<keyword evidence="5" id="KW-0812">Transmembrane</keyword>
<dbReference type="AlphaFoldDB" id="A0A9W9CDH9"/>
<keyword evidence="8" id="KW-1185">Reference proteome</keyword>
<accession>A0A9W9CDH9</accession>
<dbReference type="GO" id="GO:0046872">
    <property type="term" value="F:metal ion binding"/>
    <property type="evidence" value="ECO:0007669"/>
    <property type="project" value="UniProtKB-KW"/>
</dbReference>
<keyword evidence="5" id="KW-0472">Membrane</keyword>
<protein>
    <recommendedName>
        <fullName evidence="6">CENP-V/GFA domain-containing protein</fullName>
    </recommendedName>
</protein>
<feature type="region of interest" description="Disordered" evidence="4">
    <location>
        <begin position="359"/>
        <end position="392"/>
    </location>
</feature>
<dbReference type="GO" id="GO:0016846">
    <property type="term" value="F:carbon-sulfur lyase activity"/>
    <property type="evidence" value="ECO:0007669"/>
    <property type="project" value="InterPro"/>
</dbReference>
<feature type="compositionally biased region" description="Basic and acidic residues" evidence="4">
    <location>
        <begin position="382"/>
        <end position="392"/>
    </location>
</feature>
<name>A0A9W9CDH9_9PLEO</name>
<dbReference type="PANTHER" id="PTHR47260:SF1">
    <property type="entry name" value="UPF0644 PROTEIN PB2B4.06"/>
    <property type="match status" value="1"/>
</dbReference>
<evidence type="ECO:0000313" key="7">
    <source>
        <dbReference type="EMBL" id="KAJ4356321.1"/>
    </source>
</evidence>
<dbReference type="RefSeq" id="XP_056073447.1">
    <property type="nucleotide sequence ID" value="XM_056213139.1"/>
</dbReference>
<dbReference type="GeneID" id="80907883"/>